<evidence type="ECO:0000256" key="1">
    <source>
        <dbReference type="ARBA" id="ARBA00006888"/>
    </source>
</evidence>
<comment type="similarity">
    <text evidence="1">Belongs to the FAM72 family.</text>
</comment>
<dbReference type="GO" id="GO:0005829">
    <property type="term" value="C:cytosol"/>
    <property type="evidence" value="ECO:0007669"/>
    <property type="project" value="TreeGrafter"/>
</dbReference>
<feature type="non-terminal residue" evidence="3">
    <location>
        <position position="294"/>
    </location>
</feature>
<feature type="compositionally biased region" description="Pro residues" evidence="2">
    <location>
        <begin position="175"/>
        <end position="186"/>
    </location>
</feature>
<dbReference type="InterPro" id="IPR026768">
    <property type="entry name" value="YPEH2ZP"/>
</dbReference>
<keyword evidence="4" id="KW-1185">Reference proteome</keyword>
<gene>
    <name evidence="3" type="ORF">OBBRIDRAFT_712224</name>
</gene>
<dbReference type="AlphaFoldDB" id="A0A8E2DLK7"/>
<reference evidence="3 4" key="1">
    <citation type="submission" date="2016-07" db="EMBL/GenBank/DDBJ databases">
        <title>Draft genome of the white-rot fungus Obba rivulosa 3A-2.</title>
        <authorList>
            <consortium name="DOE Joint Genome Institute"/>
            <person name="Miettinen O."/>
            <person name="Riley R."/>
            <person name="Acob R."/>
            <person name="Barry K."/>
            <person name="Cullen D."/>
            <person name="De Vries R."/>
            <person name="Hainaut M."/>
            <person name="Hatakka A."/>
            <person name="Henrissat B."/>
            <person name="Hilden K."/>
            <person name="Kuo R."/>
            <person name="Labutti K."/>
            <person name="Lipzen A."/>
            <person name="Makela M.R."/>
            <person name="Sandor L."/>
            <person name="Spatafora J.W."/>
            <person name="Grigoriev I.V."/>
            <person name="Hibbett D.S."/>
        </authorList>
    </citation>
    <scope>NUCLEOTIDE SEQUENCE [LARGE SCALE GENOMIC DNA]</scope>
    <source>
        <strain evidence="3 4">3A-2</strain>
    </source>
</reference>
<feature type="compositionally biased region" description="Low complexity" evidence="2">
    <location>
        <begin position="241"/>
        <end position="259"/>
    </location>
</feature>
<dbReference type="OrthoDB" id="2526683at2759"/>
<proteinExistence type="inferred from homology"/>
<evidence type="ECO:0000313" key="3">
    <source>
        <dbReference type="EMBL" id="OCH91662.1"/>
    </source>
</evidence>
<organism evidence="3 4">
    <name type="scientific">Obba rivulosa</name>
    <dbReference type="NCBI Taxonomy" id="1052685"/>
    <lineage>
        <taxon>Eukaryota</taxon>
        <taxon>Fungi</taxon>
        <taxon>Dikarya</taxon>
        <taxon>Basidiomycota</taxon>
        <taxon>Agaricomycotina</taxon>
        <taxon>Agaricomycetes</taxon>
        <taxon>Polyporales</taxon>
        <taxon>Gelatoporiaceae</taxon>
        <taxon>Obba</taxon>
    </lineage>
</organism>
<feature type="compositionally biased region" description="Basic and acidic residues" evidence="2">
    <location>
        <begin position="204"/>
        <end position="219"/>
    </location>
</feature>
<dbReference type="Pfam" id="PF14976">
    <property type="entry name" value="YPEH2ZP"/>
    <property type="match status" value="1"/>
</dbReference>
<feature type="compositionally biased region" description="Low complexity" evidence="2">
    <location>
        <begin position="225"/>
        <end position="234"/>
    </location>
</feature>
<dbReference type="EMBL" id="KV722381">
    <property type="protein sequence ID" value="OCH91662.1"/>
    <property type="molecule type" value="Genomic_DNA"/>
</dbReference>
<protein>
    <submittedName>
        <fullName evidence="3">Uncharacterized protein</fullName>
    </submittedName>
</protein>
<sequence>PQLPPPVAHKVWILDCKSCGTFLTNRGMRAVLLLRPNVPLFSTDALPINCSASSADTTPTSSAHRPYMISNAQATPSSSPELQTRIPARTCECLTQTLCCHGCGNSVGYMIVVPCYRCTSSITANNRTTNGHRFVFYSSEITAGERHHIPGERGVLPHKPRTGHNITSPEAVDPEMPPLEPIPGISPSPTSVSPAMVPTGSDSADLRDAPRPSHVEPRFSRTHLAFPPTGAAPTSSPPRPRASAAPLVSAGTQAPGAAPHDPPPEPLKAGEVLYWHNLVRSGEIPAVCEDQRAR</sequence>
<dbReference type="PANTHER" id="PTHR31841">
    <property type="entry name" value="PROTEIN FAM72A-RELATED"/>
    <property type="match status" value="1"/>
</dbReference>
<dbReference type="Proteomes" id="UP000250043">
    <property type="component" value="Unassembled WGS sequence"/>
</dbReference>
<dbReference type="PANTHER" id="PTHR31841:SF1">
    <property type="entry name" value="PROTEIN FAM72A-RELATED"/>
    <property type="match status" value="1"/>
</dbReference>
<feature type="non-terminal residue" evidence="3">
    <location>
        <position position="1"/>
    </location>
</feature>
<name>A0A8E2DLK7_9APHY</name>
<evidence type="ECO:0000256" key="2">
    <source>
        <dbReference type="SAM" id="MobiDB-lite"/>
    </source>
</evidence>
<evidence type="ECO:0000313" key="4">
    <source>
        <dbReference type="Proteomes" id="UP000250043"/>
    </source>
</evidence>
<feature type="region of interest" description="Disordered" evidence="2">
    <location>
        <begin position="150"/>
        <end position="269"/>
    </location>
</feature>
<accession>A0A8E2DLK7</accession>